<proteinExistence type="predicted"/>
<dbReference type="EMBL" id="LORN02000007">
    <property type="protein sequence ID" value="PNN29607.1"/>
    <property type="molecule type" value="Genomic_DNA"/>
</dbReference>
<dbReference type="Proteomes" id="UP000053523">
    <property type="component" value="Unassembled WGS sequence"/>
</dbReference>
<dbReference type="RefSeq" id="WP_151370738.1">
    <property type="nucleotide sequence ID" value="NZ_JAKVGY010000010.1"/>
</dbReference>
<dbReference type="AlphaFoldDB" id="A0A2K0AX51"/>
<sequence>MNQNKLVDTTELAIQYEDELIYEDMLDIQVQNSNSILSTFIYEYENRYNTKIKAIAAVGERYSHYGSIGGNGELVGVASEEIDFLELVSNCDEFEILITDDKYIRVVKHDHDGINAMDLVLLTENEVKMYYENEYDYFNLAEFAFINKKHTKLFGSVLSSNECVA</sequence>
<gene>
    <name evidence="1" type="ORF">AL503_002170</name>
</gene>
<name>A0A2K0AX51_STAHA</name>
<protein>
    <submittedName>
        <fullName evidence="1">Uncharacterized protein</fullName>
    </submittedName>
</protein>
<organism evidence="1 2">
    <name type="scientific">Staphylococcus haemolyticus</name>
    <dbReference type="NCBI Taxonomy" id="1283"/>
    <lineage>
        <taxon>Bacteria</taxon>
        <taxon>Bacillati</taxon>
        <taxon>Bacillota</taxon>
        <taxon>Bacilli</taxon>
        <taxon>Bacillales</taxon>
        <taxon>Staphylococcaceae</taxon>
        <taxon>Staphylococcus</taxon>
    </lineage>
</organism>
<reference evidence="1 2" key="1">
    <citation type="submission" date="2017-12" db="EMBL/GenBank/DDBJ databases">
        <title>FDA dAtabase for Regulatory Grade micrObial Sequences (FDA-ARGOS): Supporting development and validation of Infectious Disease Dx tests.</title>
        <authorList>
            <person name="Hoffmann M."/>
            <person name="Allard M."/>
            <person name="Evans P."/>
            <person name="Brown E."/>
            <person name="Tallon L."/>
            <person name="Sadzewicz L."/>
            <person name="Sengamalay N."/>
            <person name="Ott S."/>
            <person name="Godinez A."/>
            <person name="Nagaraj S."/>
            <person name="Vavikolanu K."/>
            <person name="Aluvathingal J."/>
            <person name="Nadendla S."/>
            <person name="Sichtig H."/>
        </authorList>
    </citation>
    <scope>NUCLEOTIDE SEQUENCE [LARGE SCALE GENOMIC DNA]</scope>
    <source>
        <strain evidence="1 2">FDAARGOS_148</strain>
    </source>
</reference>
<evidence type="ECO:0000313" key="1">
    <source>
        <dbReference type="EMBL" id="PNN29607.1"/>
    </source>
</evidence>
<accession>A0A2K0AX51</accession>
<comment type="caution">
    <text evidence="1">The sequence shown here is derived from an EMBL/GenBank/DDBJ whole genome shotgun (WGS) entry which is preliminary data.</text>
</comment>
<evidence type="ECO:0000313" key="2">
    <source>
        <dbReference type="Proteomes" id="UP000053523"/>
    </source>
</evidence>